<accession>A0A6I6DJ52</accession>
<keyword evidence="7 8" id="KW-0472">Membrane</keyword>
<sequence length="324" mass="36024">MKIIMAPKNNIALSVVITLVLGFNVGLFIDTTSLTQFIIPITMLMVFPSMIGFRLNEVLNLNNKLLLVASLVMNFVIIPISAFFIGSIFLFNHPELFAGLAVLAILPTSNMAIVYTLIAGGDVTTTIKIMVFSIILGAILAPWYLLVMVGNHVLIDTFAILKTIGLVILIPLILGLITYHILLKKFTEQYFEERIKPIFPAISAWGMVYIIFSSISLNSHTLINQPSILILAFFVQVFFYTMNYLISMIIGKLYFKRKEAIAFVFSTAHRNLAIAIGLATTIFGTNAAIMVAVAILVQSQFGAGFIKFLDIKEKPQFLFKPWSK</sequence>
<dbReference type="PANTHER" id="PTHR43057">
    <property type="entry name" value="ARSENITE EFFLUX TRANSPORTER"/>
    <property type="match status" value="1"/>
</dbReference>
<dbReference type="InterPro" id="IPR038770">
    <property type="entry name" value="Na+/solute_symporter_sf"/>
</dbReference>
<dbReference type="GO" id="GO:0015104">
    <property type="term" value="F:antimonite transmembrane transporter activity"/>
    <property type="evidence" value="ECO:0007669"/>
    <property type="project" value="TreeGrafter"/>
</dbReference>
<dbReference type="AlphaFoldDB" id="A0A6I6DJ52"/>
<dbReference type="RefSeq" id="WP_156203970.1">
    <property type="nucleotide sequence ID" value="NZ_CP046457.1"/>
</dbReference>
<dbReference type="Pfam" id="PF01758">
    <property type="entry name" value="SBF"/>
    <property type="match status" value="1"/>
</dbReference>
<feature type="transmembrane region" description="Helical" evidence="8">
    <location>
        <begin position="12"/>
        <end position="29"/>
    </location>
</feature>
<feature type="transmembrane region" description="Helical" evidence="8">
    <location>
        <begin position="228"/>
        <end position="251"/>
    </location>
</feature>
<dbReference type="KEGG" id="salq:SYNTR_1560"/>
<keyword evidence="4" id="KW-1003">Cell membrane</keyword>
<evidence type="ECO:0000256" key="5">
    <source>
        <dbReference type="ARBA" id="ARBA00022692"/>
    </source>
</evidence>
<feature type="transmembrane region" description="Helical" evidence="8">
    <location>
        <begin position="65"/>
        <end position="90"/>
    </location>
</feature>
<comment type="subcellular location">
    <subcellularLocation>
        <location evidence="1">Cell membrane</location>
        <topology evidence="1">Multi-pass membrane protein</topology>
    </subcellularLocation>
</comment>
<evidence type="ECO:0000256" key="6">
    <source>
        <dbReference type="ARBA" id="ARBA00022989"/>
    </source>
</evidence>
<organism evidence="9 10">
    <name type="scientific">Candidatus Syntrophocurvum alkaliphilum</name>
    <dbReference type="NCBI Taxonomy" id="2293317"/>
    <lineage>
        <taxon>Bacteria</taxon>
        <taxon>Bacillati</taxon>
        <taxon>Bacillota</taxon>
        <taxon>Clostridia</taxon>
        <taxon>Eubacteriales</taxon>
        <taxon>Syntrophomonadaceae</taxon>
        <taxon>Candidatus Syntrophocurvum</taxon>
    </lineage>
</organism>
<evidence type="ECO:0000256" key="1">
    <source>
        <dbReference type="ARBA" id="ARBA00004651"/>
    </source>
</evidence>
<dbReference type="GO" id="GO:0015105">
    <property type="term" value="F:arsenite transmembrane transporter activity"/>
    <property type="evidence" value="ECO:0007669"/>
    <property type="project" value="TreeGrafter"/>
</dbReference>
<dbReference type="InterPro" id="IPR002657">
    <property type="entry name" value="BilAc:Na_symport/Acr3"/>
</dbReference>
<gene>
    <name evidence="9" type="ORF">SYNTR_1560</name>
</gene>
<evidence type="ECO:0000256" key="7">
    <source>
        <dbReference type="ARBA" id="ARBA00023136"/>
    </source>
</evidence>
<feature type="transmembrane region" description="Helical" evidence="8">
    <location>
        <begin position="272"/>
        <end position="297"/>
    </location>
</feature>
<dbReference type="Proteomes" id="UP000426444">
    <property type="component" value="Chromosome"/>
</dbReference>
<evidence type="ECO:0000256" key="3">
    <source>
        <dbReference type="ARBA" id="ARBA00022448"/>
    </source>
</evidence>
<feature type="transmembrane region" description="Helical" evidence="8">
    <location>
        <begin position="96"/>
        <end position="117"/>
    </location>
</feature>
<proteinExistence type="inferred from homology"/>
<reference evidence="10" key="1">
    <citation type="journal article" date="2019" name="Microbiology">
        <title>Complete Genome Sequence of an Uncultured Bacterium of the Candidate Phylum Bipolaricaulota.</title>
        <authorList>
            <person name="Kadnikov V.V."/>
            <person name="Mardanov A.V."/>
            <person name="Beletsky A.V."/>
            <person name="Frank Y.A."/>
            <person name="Karnachuk O.V."/>
            <person name="Ravin N.V."/>
        </authorList>
    </citation>
    <scope>NUCLEOTIDE SEQUENCE [LARGE SCALE GENOMIC DNA]</scope>
</reference>
<evidence type="ECO:0000256" key="8">
    <source>
        <dbReference type="SAM" id="Phobius"/>
    </source>
</evidence>
<feature type="transmembrane region" description="Helical" evidence="8">
    <location>
        <begin position="35"/>
        <end position="53"/>
    </location>
</feature>
<evidence type="ECO:0000313" key="9">
    <source>
        <dbReference type="EMBL" id="QGU00154.1"/>
    </source>
</evidence>
<keyword evidence="5 8" id="KW-0812">Transmembrane</keyword>
<evidence type="ECO:0000256" key="4">
    <source>
        <dbReference type="ARBA" id="ARBA00022475"/>
    </source>
</evidence>
<dbReference type="Gene3D" id="1.20.1530.20">
    <property type="match status" value="1"/>
</dbReference>
<evidence type="ECO:0000256" key="2">
    <source>
        <dbReference type="ARBA" id="ARBA00010110"/>
    </source>
</evidence>
<dbReference type="GO" id="GO:0015297">
    <property type="term" value="F:antiporter activity"/>
    <property type="evidence" value="ECO:0007669"/>
    <property type="project" value="InterPro"/>
</dbReference>
<dbReference type="EMBL" id="CP046457">
    <property type="protein sequence ID" value="QGU00154.1"/>
    <property type="molecule type" value="Genomic_DNA"/>
</dbReference>
<comment type="similarity">
    <text evidence="2">Belongs to the arsenical resistance-3 (ACR3) (TC 2.A.59) family.</text>
</comment>
<feature type="transmembrane region" description="Helical" evidence="8">
    <location>
        <begin position="159"/>
        <end position="183"/>
    </location>
</feature>
<dbReference type="PANTHER" id="PTHR43057:SF1">
    <property type="entry name" value="ARSENICAL-RESISTANCE PROTEIN 3"/>
    <property type="match status" value="1"/>
</dbReference>
<keyword evidence="3" id="KW-0813">Transport</keyword>
<feature type="transmembrane region" description="Helical" evidence="8">
    <location>
        <begin position="129"/>
        <end position="147"/>
    </location>
</feature>
<feature type="transmembrane region" description="Helical" evidence="8">
    <location>
        <begin position="195"/>
        <end position="216"/>
    </location>
</feature>
<keyword evidence="10" id="KW-1185">Reference proteome</keyword>
<evidence type="ECO:0000313" key="10">
    <source>
        <dbReference type="Proteomes" id="UP000426444"/>
    </source>
</evidence>
<keyword evidence="6 8" id="KW-1133">Transmembrane helix</keyword>
<dbReference type="InterPro" id="IPR004706">
    <property type="entry name" value="Arsenical-R_Acr3"/>
</dbReference>
<dbReference type="OrthoDB" id="1551454at2"/>
<dbReference type="GO" id="GO:0005886">
    <property type="term" value="C:plasma membrane"/>
    <property type="evidence" value="ECO:0007669"/>
    <property type="project" value="UniProtKB-SubCell"/>
</dbReference>
<protein>
    <submittedName>
        <fullName evidence="9">Sodium-dependent transporter</fullName>
    </submittedName>
</protein>
<name>A0A6I6DJ52_9FIRM</name>